<dbReference type="PANTHER" id="PTHR24246:SF27">
    <property type="entry name" value="ADENOSINE RECEPTOR, ISOFORM A"/>
    <property type="match status" value="1"/>
</dbReference>
<comment type="subcellular location">
    <subcellularLocation>
        <location evidence="1">Cell membrane</location>
        <topology evidence="1">Multi-pass membrane protein</topology>
    </subcellularLocation>
</comment>
<name>A0ABN8P5N9_9CNID</name>
<keyword evidence="4 11" id="KW-1133">Transmembrane helix</keyword>
<feature type="transmembrane region" description="Helical" evidence="11">
    <location>
        <begin position="186"/>
        <end position="205"/>
    </location>
</feature>
<evidence type="ECO:0000256" key="11">
    <source>
        <dbReference type="SAM" id="Phobius"/>
    </source>
</evidence>
<feature type="transmembrane region" description="Helical" evidence="11">
    <location>
        <begin position="149"/>
        <end position="174"/>
    </location>
</feature>
<keyword evidence="2" id="KW-1003">Cell membrane</keyword>
<evidence type="ECO:0000259" key="12">
    <source>
        <dbReference type="PROSITE" id="PS50262"/>
    </source>
</evidence>
<evidence type="ECO:0000256" key="2">
    <source>
        <dbReference type="ARBA" id="ARBA00022475"/>
    </source>
</evidence>
<keyword evidence="9 10" id="KW-0807">Transducer</keyword>
<feature type="transmembrane region" description="Helical" evidence="11">
    <location>
        <begin position="226"/>
        <end position="249"/>
    </location>
</feature>
<proteinExistence type="inferred from homology"/>
<dbReference type="Proteomes" id="UP001159405">
    <property type="component" value="Unassembled WGS sequence"/>
</dbReference>
<organism evidence="13 14">
    <name type="scientific">Porites lobata</name>
    <dbReference type="NCBI Taxonomy" id="104759"/>
    <lineage>
        <taxon>Eukaryota</taxon>
        <taxon>Metazoa</taxon>
        <taxon>Cnidaria</taxon>
        <taxon>Anthozoa</taxon>
        <taxon>Hexacorallia</taxon>
        <taxon>Scleractinia</taxon>
        <taxon>Fungiina</taxon>
        <taxon>Poritidae</taxon>
        <taxon>Porites</taxon>
    </lineage>
</organism>
<keyword evidence="8" id="KW-0325">Glycoprotein</keyword>
<evidence type="ECO:0000256" key="7">
    <source>
        <dbReference type="ARBA" id="ARBA00023170"/>
    </source>
</evidence>
<evidence type="ECO:0000313" key="13">
    <source>
        <dbReference type="EMBL" id="CAH3134764.1"/>
    </source>
</evidence>
<evidence type="ECO:0000256" key="5">
    <source>
        <dbReference type="ARBA" id="ARBA00023040"/>
    </source>
</evidence>
<dbReference type="Gene3D" id="1.20.1070.10">
    <property type="entry name" value="Rhodopsin 7-helix transmembrane proteins"/>
    <property type="match status" value="1"/>
</dbReference>
<dbReference type="InterPro" id="IPR017452">
    <property type="entry name" value="GPCR_Rhodpsn_7TM"/>
</dbReference>
<feature type="domain" description="G-protein coupled receptors family 1 profile" evidence="12">
    <location>
        <begin position="44"/>
        <end position="281"/>
    </location>
</feature>
<gene>
    <name evidence="13" type="ORF">PLOB_00037587</name>
</gene>
<comment type="caution">
    <text evidence="13">The sequence shown here is derived from an EMBL/GenBank/DDBJ whole genome shotgun (WGS) entry which is preliminary data.</text>
</comment>
<dbReference type="SUPFAM" id="SSF81321">
    <property type="entry name" value="Family A G protein-coupled receptor-like"/>
    <property type="match status" value="1"/>
</dbReference>
<accession>A0ABN8P5N9</accession>
<feature type="transmembrane region" description="Helical" evidence="11">
    <location>
        <begin position="65"/>
        <end position="87"/>
    </location>
</feature>
<dbReference type="InterPro" id="IPR000276">
    <property type="entry name" value="GPCR_Rhodpsn"/>
</dbReference>
<keyword evidence="6 11" id="KW-0472">Membrane</keyword>
<protein>
    <recommendedName>
        <fullName evidence="12">G-protein coupled receptors family 1 profile domain-containing protein</fullName>
    </recommendedName>
</protein>
<evidence type="ECO:0000256" key="3">
    <source>
        <dbReference type="ARBA" id="ARBA00022692"/>
    </source>
</evidence>
<feature type="transmembrane region" description="Helical" evidence="11">
    <location>
        <begin position="107"/>
        <end position="128"/>
    </location>
</feature>
<evidence type="ECO:0000256" key="6">
    <source>
        <dbReference type="ARBA" id="ARBA00023136"/>
    </source>
</evidence>
<keyword evidence="7 10" id="KW-0675">Receptor</keyword>
<feature type="transmembrane region" description="Helical" evidence="11">
    <location>
        <begin position="261"/>
        <end position="283"/>
    </location>
</feature>
<dbReference type="PRINTS" id="PR00237">
    <property type="entry name" value="GPCRRHODOPSN"/>
</dbReference>
<dbReference type="EMBL" id="CALNXK010000055">
    <property type="protein sequence ID" value="CAH3134764.1"/>
    <property type="molecule type" value="Genomic_DNA"/>
</dbReference>
<comment type="similarity">
    <text evidence="10">Belongs to the G-protein coupled receptor 1 family.</text>
</comment>
<keyword evidence="3 10" id="KW-0812">Transmembrane</keyword>
<reference evidence="13 14" key="1">
    <citation type="submission" date="2022-05" db="EMBL/GenBank/DDBJ databases">
        <authorList>
            <consortium name="Genoscope - CEA"/>
            <person name="William W."/>
        </authorList>
    </citation>
    <scope>NUCLEOTIDE SEQUENCE [LARGE SCALE GENOMIC DNA]</scope>
</reference>
<dbReference type="PROSITE" id="PS00237">
    <property type="entry name" value="G_PROTEIN_RECEP_F1_1"/>
    <property type="match status" value="1"/>
</dbReference>
<evidence type="ECO:0000256" key="1">
    <source>
        <dbReference type="ARBA" id="ARBA00004651"/>
    </source>
</evidence>
<evidence type="ECO:0000256" key="8">
    <source>
        <dbReference type="ARBA" id="ARBA00023180"/>
    </source>
</evidence>
<dbReference type="PROSITE" id="PS50262">
    <property type="entry name" value="G_PROTEIN_RECEP_F1_2"/>
    <property type="match status" value="1"/>
</dbReference>
<dbReference type="CDD" id="cd00637">
    <property type="entry name" value="7tm_classA_rhodopsin-like"/>
    <property type="match status" value="1"/>
</dbReference>
<keyword evidence="5 10" id="KW-0297">G-protein coupled receptor</keyword>
<keyword evidence="14" id="KW-1185">Reference proteome</keyword>
<evidence type="ECO:0000256" key="4">
    <source>
        <dbReference type="ARBA" id="ARBA00022989"/>
    </source>
</evidence>
<evidence type="ECO:0000313" key="14">
    <source>
        <dbReference type="Proteomes" id="UP001159405"/>
    </source>
</evidence>
<evidence type="ECO:0000256" key="10">
    <source>
        <dbReference type="RuleBase" id="RU000688"/>
    </source>
</evidence>
<sequence>MNVSTSTSANNTSASYTPYSVPSRVEGITVSVFFLLEAFLIVAGNFVTIGLFAKEKKLRKKSLLLIVNMAFADLISGAVCLPLYVYLVIGPMYRLWKWDTSYKTLRIGWAVVDTTFAQASLISAVCIACERFHAIFRPLKHRTLSLKAYFIVIVIIWTLAMLVSAVCNTANYLISNIAATYACMSFPLLSLFIVCLCNIGIYRTFHKRKVSPQQGNRASQTQHLTVTLLLVSTASLLSWLPLVTANYIFYVKNIIIPKRDLIYNIINILNYSNCFVNSVVYSLRIPEFRQSLVLCFTRRQTRKKGYSAVQRFPPGSCLNFRGELAHICSLHIRENASQEKSFTCNKHGLCRYYFRGCRYAFVCFLMDWAHFLVMEL</sequence>
<feature type="transmembrane region" description="Helical" evidence="11">
    <location>
        <begin position="356"/>
        <end position="373"/>
    </location>
</feature>
<dbReference type="Pfam" id="PF00001">
    <property type="entry name" value="7tm_1"/>
    <property type="match status" value="1"/>
</dbReference>
<feature type="transmembrane region" description="Helical" evidence="11">
    <location>
        <begin position="28"/>
        <end position="53"/>
    </location>
</feature>
<dbReference type="PANTHER" id="PTHR24246">
    <property type="entry name" value="OLFACTORY RECEPTOR AND ADENOSINE RECEPTOR"/>
    <property type="match status" value="1"/>
</dbReference>
<evidence type="ECO:0000256" key="9">
    <source>
        <dbReference type="ARBA" id="ARBA00023224"/>
    </source>
</evidence>